<gene>
    <name evidence="2" type="ORF">L2A60_14575</name>
</gene>
<dbReference type="Gene3D" id="2.60.120.10">
    <property type="entry name" value="Jelly Rolls"/>
    <property type="match status" value="1"/>
</dbReference>
<accession>A0ABS9DYS1</accession>
<dbReference type="EMBL" id="JAKGBZ010000033">
    <property type="protein sequence ID" value="MCF3947903.1"/>
    <property type="molecule type" value="Genomic_DNA"/>
</dbReference>
<keyword evidence="3" id="KW-1185">Reference proteome</keyword>
<dbReference type="InterPro" id="IPR014710">
    <property type="entry name" value="RmlC-like_jellyroll"/>
</dbReference>
<evidence type="ECO:0000313" key="2">
    <source>
        <dbReference type="EMBL" id="MCF3947903.1"/>
    </source>
</evidence>
<feature type="region of interest" description="Disordered" evidence="1">
    <location>
        <begin position="95"/>
        <end position="123"/>
    </location>
</feature>
<proteinExistence type="predicted"/>
<name>A0ABS9DYS1_9PROT</name>
<dbReference type="Proteomes" id="UP001521209">
    <property type="component" value="Unassembled WGS sequence"/>
</dbReference>
<organism evidence="2 3">
    <name type="scientific">Acidiphilium iwatense</name>
    <dbReference type="NCBI Taxonomy" id="768198"/>
    <lineage>
        <taxon>Bacteria</taxon>
        <taxon>Pseudomonadati</taxon>
        <taxon>Pseudomonadota</taxon>
        <taxon>Alphaproteobacteria</taxon>
        <taxon>Acetobacterales</taxon>
        <taxon>Acidocellaceae</taxon>
        <taxon>Acidiphilium</taxon>
    </lineage>
</organism>
<evidence type="ECO:0000256" key="1">
    <source>
        <dbReference type="SAM" id="MobiDB-lite"/>
    </source>
</evidence>
<protein>
    <submittedName>
        <fullName evidence="2">Cupin domain-containing protein</fullName>
    </submittedName>
</protein>
<dbReference type="InterPro" id="IPR011051">
    <property type="entry name" value="RmlC_Cupin_sf"/>
</dbReference>
<reference evidence="2 3" key="1">
    <citation type="submission" date="2022-01" db="EMBL/GenBank/DDBJ databases">
        <authorList>
            <person name="Won M."/>
            <person name="Kim S.-J."/>
            <person name="Kwon S.-W."/>
        </authorList>
    </citation>
    <scope>NUCLEOTIDE SEQUENCE [LARGE SCALE GENOMIC DNA]</scope>
    <source>
        <strain evidence="2 3">KCTC 23505</strain>
    </source>
</reference>
<sequence>MSDETPKIPYWYLWTDEHGVSHQKRCVLTDFEMKAMGPGAAPQWQGSKTHGGMAVMVTIQPVGWVGEWHENPRPQWIIPLSGRWFVESMDGTRVEMGPGEISFGEDQNTRKLDGRTGHRSGTIGDEPAVLMVVQFDAPPTIGQPCRFA</sequence>
<dbReference type="SUPFAM" id="SSF51182">
    <property type="entry name" value="RmlC-like cupins"/>
    <property type="match status" value="1"/>
</dbReference>
<dbReference type="CDD" id="cd07009">
    <property type="entry name" value="cupin_BLL0285-like"/>
    <property type="match status" value="1"/>
</dbReference>
<evidence type="ECO:0000313" key="3">
    <source>
        <dbReference type="Proteomes" id="UP001521209"/>
    </source>
</evidence>
<feature type="compositionally biased region" description="Basic and acidic residues" evidence="1">
    <location>
        <begin position="107"/>
        <end position="116"/>
    </location>
</feature>
<comment type="caution">
    <text evidence="2">The sequence shown here is derived from an EMBL/GenBank/DDBJ whole genome shotgun (WGS) entry which is preliminary data.</text>
</comment>
<dbReference type="RefSeq" id="WP_235705198.1">
    <property type="nucleotide sequence ID" value="NZ_JAKGBZ010000033.1"/>
</dbReference>